<reference evidence="2 3" key="1">
    <citation type="journal article" date="2023" name="Arcadia Sci">
        <title>De novo assembly of a long-read Amblyomma americanum tick genome.</title>
        <authorList>
            <person name="Chou S."/>
            <person name="Poskanzer K.E."/>
            <person name="Rollins M."/>
            <person name="Thuy-Boun P.S."/>
        </authorList>
    </citation>
    <scope>NUCLEOTIDE SEQUENCE [LARGE SCALE GENOMIC DNA]</scope>
    <source>
        <strain evidence="2">F_SG_1</strain>
        <tissue evidence="2">Salivary glands</tissue>
    </source>
</reference>
<sequence>MSDDESPAHEDILRLLQVESVVKRVPSSLNKVRRIVQYAKDPDDDGSVQDPLSATPPEAVIVWALLLVTALALLILLAYYVRKGSGVGPAPGAMLLPTRGSEETVIELDFDDAQAKTNILQDVMKTLKAINE</sequence>
<keyword evidence="1" id="KW-0812">Transmembrane</keyword>
<evidence type="ECO:0000313" key="3">
    <source>
        <dbReference type="Proteomes" id="UP001321473"/>
    </source>
</evidence>
<organism evidence="2 3">
    <name type="scientific">Amblyomma americanum</name>
    <name type="common">Lone star tick</name>
    <dbReference type="NCBI Taxonomy" id="6943"/>
    <lineage>
        <taxon>Eukaryota</taxon>
        <taxon>Metazoa</taxon>
        <taxon>Ecdysozoa</taxon>
        <taxon>Arthropoda</taxon>
        <taxon>Chelicerata</taxon>
        <taxon>Arachnida</taxon>
        <taxon>Acari</taxon>
        <taxon>Parasitiformes</taxon>
        <taxon>Ixodida</taxon>
        <taxon>Ixodoidea</taxon>
        <taxon>Ixodidae</taxon>
        <taxon>Amblyomminae</taxon>
        <taxon>Amblyomma</taxon>
    </lineage>
</organism>
<keyword evidence="1" id="KW-0472">Membrane</keyword>
<evidence type="ECO:0000313" key="2">
    <source>
        <dbReference type="EMBL" id="KAK8786574.1"/>
    </source>
</evidence>
<dbReference type="AlphaFoldDB" id="A0AAQ4FGW9"/>
<protein>
    <submittedName>
        <fullName evidence="2">Uncharacterized protein</fullName>
    </submittedName>
</protein>
<dbReference type="EMBL" id="JARKHS020002630">
    <property type="protein sequence ID" value="KAK8786574.1"/>
    <property type="molecule type" value="Genomic_DNA"/>
</dbReference>
<accession>A0AAQ4FGW9</accession>
<keyword evidence="3" id="KW-1185">Reference proteome</keyword>
<feature type="transmembrane region" description="Helical" evidence="1">
    <location>
        <begin position="60"/>
        <end position="81"/>
    </location>
</feature>
<comment type="caution">
    <text evidence="2">The sequence shown here is derived from an EMBL/GenBank/DDBJ whole genome shotgun (WGS) entry which is preliminary data.</text>
</comment>
<gene>
    <name evidence="2" type="ORF">V5799_023649</name>
</gene>
<keyword evidence="1" id="KW-1133">Transmembrane helix</keyword>
<evidence type="ECO:0000256" key="1">
    <source>
        <dbReference type="SAM" id="Phobius"/>
    </source>
</evidence>
<proteinExistence type="predicted"/>
<name>A0AAQ4FGW9_AMBAM</name>
<dbReference type="Proteomes" id="UP001321473">
    <property type="component" value="Unassembled WGS sequence"/>
</dbReference>